<feature type="domain" description="Ribonucleotide reductase large subunit N-terminal" evidence="12">
    <location>
        <begin position="10"/>
        <end position="81"/>
    </location>
</feature>
<evidence type="ECO:0000256" key="5">
    <source>
        <dbReference type="ARBA" id="ARBA00022741"/>
    </source>
</evidence>
<dbReference type="GO" id="GO:0071897">
    <property type="term" value="P:DNA biosynthetic process"/>
    <property type="evidence" value="ECO:0007669"/>
    <property type="project" value="UniProtKB-KW"/>
</dbReference>
<name>A0A250KXM8_9GAMM</name>
<dbReference type="Proteomes" id="UP000266313">
    <property type="component" value="Chromosome"/>
</dbReference>
<evidence type="ECO:0000256" key="4">
    <source>
        <dbReference type="ARBA" id="ARBA00022634"/>
    </source>
</evidence>
<keyword evidence="4 11" id="KW-0237">DNA synthesis</keyword>
<dbReference type="EMBL" id="AP017928">
    <property type="protein sequence ID" value="BBA36266.1"/>
    <property type="molecule type" value="Genomic_DNA"/>
</dbReference>
<evidence type="ECO:0000313" key="14">
    <source>
        <dbReference type="EMBL" id="BBA36266.1"/>
    </source>
</evidence>
<dbReference type="InterPro" id="IPR050862">
    <property type="entry name" value="RdRp_reductase_class-2"/>
</dbReference>
<dbReference type="GO" id="GO:0004748">
    <property type="term" value="F:ribonucleoside-diphosphate reductase activity, thioredoxin disulfide as acceptor"/>
    <property type="evidence" value="ECO:0007669"/>
    <property type="project" value="UniProtKB-EC"/>
</dbReference>
<evidence type="ECO:0000256" key="3">
    <source>
        <dbReference type="ARBA" id="ARBA00022628"/>
    </source>
</evidence>
<evidence type="ECO:0000256" key="11">
    <source>
        <dbReference type="RuleBase" id="RU364064"/>
    </source>
</evidence>
<dbReference type="KEGG" id="mmai:sS8_4336"/>
<keyword evidence="6 11" id="KW-0560">Oxidoreductase</keyword>
<dbReference type="GO" id="GO:0005524">
    <property type="term" value="F:ATP binding"/>
    <property type="evidence" value="ECO:0007669"/>
    <property type="project" value="InterPro"/>
</dbReference>
<keyword evidence="8" id="KW-1015">Disulfide bond</keyword>
<evidence type="ECO:0000256" key="6">
    <source>
        <dbReference type="ARBA" id="ARBA00023002"/>
    </source>
</evidence>
<dbReference type="PANTHER" id="PTHR43371">
    <property type="entry name" value="VITAMIN B12-DEPENDENT RIBONUCLEOTIDE REDUCTASE"/>
    <property type="match status" value="1"/>
</dbReference>
<keyword evidence="15" id="KW-1185">Reference proteome</keyword>
<evidence type="ECO:0000256" key="8">
    <source>
        <dbReference type="ARBA" id="ARBA00023157"/>
    </source>
</evidence>
<comment type="catalytic activity">
    <reaction evidence="10 11">
        <text>a 2'-deoxyribonucleoside 5'-diphosphate + [thioredoxin]-disulfide + H2O = a ribonucleoside 5'-diphosphate + [thioredoxin]-dithiol</text>
        <dbReference type="Rhea" id="RHEA:23252"/>
        <dbReference type="Rhea" id="RHEA-COMP:10698"/>
        <dbReference type="Rhea" id="RHEA-COMP:10700"/>
        <dbReference type="ChEBI" id="CHEBI:15377"/>
        <dbReference type="ChEBI" id="CHEBI:29950"/>
        <dbReference type="ChEBI" id="CHEBI:50058"/>
        <dbReference type="ChEBI" id="CHEBI:57930"/>
        <dbReference type="ChEBI" id="CHEBI:73316"/>
        <dbReference type="EC" id="1.17.4.1"/>
    </reaction>
</comment>
<keyword evidence="9 11" id="KW-0170">Cobalt</keyword>
<keyword evidence="5 11" id="KW-0547">Nucleotide-binding</keyword>
<protein>
    <recommendedName>
        <fullName evidence="11">Vitamin B12-dependent ribonucleotide reductase</fullName>
        <ecNumber evidence="11">1.17.4.1</ecNumber>
    </recommendedName>
</protein>
<sequence>MQEIADVFETPVSREVWKWKYRLPDEANRDATVRDTWRRVARALAAAESGHSAHWERAFFEALEDFRFLPGGRILAGAGSRSEVTQFNCFVMGTIEDSIDGIFSALKEAALTMQQGGGIGYDFSTLRPSGMPARRCGGIASGPVSFMRIWDSMCATVLSTGARRGAMMATLRCDHPDIETFIGAKRVAGELRNFNLSVLITDDFMAALEHDRDWPLVFPINTEKTPADSEQIVSRRWSNTDSPVPCRVFRVIKARDLWHAIMRSTYEYAEPGVLFIDRINRQNNLWYCEHISATNPCGEIPLPPYGACNLGSINLTRFVTDPFEDKAALDFQAIKRITAVAVRILDNVIDASRFPLPRQRDEALGKRRLGLGVTGLADALVMLGLRYDDECAAELAEKIMRTVCLAAYRASVELAGKKGCFPLFDPDKYLDSGFARTLPHTIREAIAERGIRNSHLLAVAPTGSISLLANNVSNGLEPAFAERYQRRILSPVGLQNYDIENYAVRLWKRLRSEPTLPPAFVTTFELPPHAHLRMQAAIQRWVDNAISKTVYLPEDFPFSDMESLYRQAYDMGLKGCTTYRPNPVTGVVISPSEPLSTSSVCCEQTD</sequence>
<dbReference type="PANTHER" id="PTHR43371:SF1">
    <property type="entry name" value="RIBONUCLEOSIDE-DIPHOSPHATE REDUCTASE"/>
    <property type="match status" value="1"/>
</dbReference>
<comment type="function">
    <text evidence="11">Catalyzes the reduction of ribonucleotides to deoxyribonucleotides. May function to provide a pool of deoxyribonucleotide precursors for DNA repair during oxygen limitation and/or for immediate growth after restoration of oxygen.</text>
</comment>
<dbReference type="SUPFAM" id="SSF51998">
    <property type="entry name" value="PFL-like glycyl radical enzymes"/>
    <property type="match status" value="1"/>
</dbReference>
<dbReference type="InterPro" id="IPR013509">
    <property type="entry name" value="RNR_lsu_N"/>
</dbReference>
<gene>
    <name evidence="14" type="ORF">sS8_4336</name>
</gene>
<dbReference type="InterPro" id="IPR000788">
    <property type="entry name" value="RNR_lg_C"/>
</dbReference>
<proteinExistence type="inferred from homology"/>
<evidence type="ECO:0000259" key="13">
    <source>
        <dbReference type="Pfam" id="PF02867"/>
    </source>
</evidence>
<evidence type="ECO:0000256" key="10">
    <source>
        <dbReference type="ARBA" id="ARBA00047754"/>
    </source>
</evidence>
<evidence type="ECO:0000259" key="12">
    <source>
        <dbReference type="Pfam" id="PF00317"/>
    </source>
</evidence>
<dbReference type="CDD" id="cd02888">
    <property type="entry name" value="RNR_II_dimer"/>
    <property type="match status" value="1"/>
</dbReference>
<comment type="cofactor">
    <cofactor evidence="1 11">
        <name>adenosylcob(III)alamin</name>
        <dbReference type="ChEBI" id="CHEBI:18408"/>
    </cofactor>
</comment>
<comment type="similarity">
    <text evidence="2 11">Belongs to the ribonucleoside diphosphate reductase class-2 family.</text>
</comment>
<evidence type="ECO:0000256" key="7">
    <source>
        <dbReference type="ARBA" id="ARBA00023116"/>
    </source>
</evidence>
<keyword evidence="7" id="KW-0215">Deoxyribonucleotide synthesis</keyword>
<organism evidence="14 15">
    <name type="scientific">Methylocaldum marinum</name>
    <dbReference type="NCBI Taxonomy" id="1432792"/>
    <lineage>
        <taxon>Bacteria</taxon>
        <taxon>Pseudomonadati</taxon>
        <taxon>Pseudomonadota</taxon>
        <taxon>Gammaproteobacteria</taxon>
        <taxon>Methylococcales</taxon>
        <taxon>Methylococcaceae</taxon>
        <taxon>Methylocaldum</taxon>
    </lineage>
</organism>
<dbReference type="Pfam" id="PF02867">
    <property type="entry name" value="Ribonuc_red_lgC"/>
    <property type="match status" value="1"/>
</dbReference>
<dbReference type="GO" id="GO:0009263">
    <property type="term" value="P:deoxyribonucleotide biosynthetic process"/>
    <property type="evidence" value="ECO:0007669"/>
    <property type="project" value="UniProtKB-KW"/>
</dbReference>
<evidence type="ECO:0000256" key="9">
    <source>
        <dbReference type="ARBA" id="ARBA00023285"/>
    </source>
</evidence>
<feature type="domain" description="Ribonucleotide reductase large subunit C-terminal" evidence="13">
    <location>
        <begin position="88"/>
        <end position="579"/>
    </location>
</feature>
<dbReference type="GO" id="GO:0031419">
    <property type="term" value="F:cobalamin binding"/>
    <property type="evidence" value="ECO:0007669"/>
    <property type="project" value="UniProtKB-KW"/>
</dbReference>
<dbReference type="Gene3D" id="3.20.70.20">
    <property type="match status" value="1"/>
</dbReference>
<dbReference type="OrthoDB" id="9762933at2"/>
<dbReference type="AlphaFoldDB" id="A0A250KXM8"/>
<dbReference type="NCBIfam" id="TIGR02504">
    <property type="entry name" value="NrdJ_Z"/>
    <property type="match status" value="1"/>
</dbReference>
<accession>A0A250KXM8</accession>
<reference evidence="14 15" key="1">
    <citation type="submission" date="2016-12" db="EMBL/GenBank/DDBJ databases">
        <title>Genome sequencing of Methylocaldum marinum.</title>
        <authorList>
            <person name="Takeuchi M."/>
            <person name="Kamagata Y."/>
            <person name="Hiraoka S."/>
            <person name="Oshima K."/>
            <person name="Hattori M."/>
            <person name="Iwasaki W."/>
        </authorList>
    </citation>
    <scope>NUCLEOTIDE SEQUENCE [LARGE SCALE GENOMIC DNA]</scope>
    <source>
        <strain evidence="14 15">S8</strain>
    </source>
</reference>
<dbReference type="RefSeq" id="WP_119631469.1">
    <property type="nucleotide sequence ID" value="NZ_AP017928.1"/>
</dbReference>
<evidence type="ECO:0000313" key="15">
    <source>
        <dbReference type="Proteomes" id="UP000266313"/>
    </source>
</evidence>
<dbReference type="PRINTS" id="PR01183">
    <property type="entry name" value="RIBORDTASEM1"/>
</dbReference>
<dbReference type="InterPro" id="IPR013344">
    <property type="entry name" value="RNR_NrdJ/NrdZ"/>
</dbReference>
<evidence type="ECO:0000256" key="2">
    <source>
        <dbReference type="ARBA" id="ARBA00007405"/>
    </source>
</evidence>
<evidence type="ECO:0000256" key="1">
    <source>
        <dbReference type="ARBA" id="ARBA00001922"/>
    </source>
</evidence>
<keyword evidence="3 11" id="KW-0846">Cobalamin</keyword>
<dbReference type="Pfam" id="PF00317">
    <property type="entry name" value="Ribonuc_red_lgN"/>
    <property type="match status" value="1"/>
</dbReference>
<dbReference type="EC" id="1.17.4.1" evidence="11"/>